<name>A0ABP8JKH5_9ACTN</name>
<keyword evidence="1" id="KW-0378">Hydrolase</keyword>
<protein>
    <submittedName>
        <fullName evidence="1">Alpha/beta fold hydrolase</fullName>
    </submittedName>
</protein>
<comment type="caution">
    <text evidence="1">The sequence shown here is derived from an EMBL/GenBank/DDBJ whole genome shotgun (WGS) entry which is preliminary data.</text>
</comment>
<organism evidence="1 2">
    <name type="scientific">Tsukamurella soli</name>
    <dbReference type="NCBI Taxonomy" id="644556"/>
    <lineage>
        <taxon>Bacteria</taxon>
        <taxon>Bacillati</taxon>
        <taxon>Actinomycetota</taxon>
        <taxon>Actinomycetes</taxon>
        <taxon>Mycobacteriales</taxon>
        <taxon>Tsukamurellaceae</taxon>
        <taxon>Tsukamurella</taxon>
    </lineage>
</organism>
<accession>A0ABP8JKH5</accession>
<keyword evidence="2" id="KW-1185">Reference proteome</keyword>
<dbReference type="RefSeq" id="WP_344995086.1">
    <property type="nucleotide sequence ID" value="NZ_BAABFR010000028.1"/>
</dbReference>
<dbReference type="InterPro" id="IPR029058">
    <property type="entry name" value="AB_hydrolase_fold"/>
</dbReference>
<dbReference type="SUPFAM" id="SSF53474">
    <property type="entry name" value="alpha/beta-Hydrolases"/>
    <property type="match status" value="1"/>
</dbReference>
<gene>
    <name evidence="1" type="ORF">GCM10023147_21860</name>
</gene>
<evidence type="ECO:0000313" key="2">
    <source>
        <dbReference type="Proteomes" id="UP001500635"/>
    </source>
</evidence>
<dbReference type="EMBL" id="BAABFR010000028">
    <property type="protein sequence ID" value="GAA4392219.1"/>
    <property type="molecule type" value="Genomic_DNA"/>
</dbReference>
<reference evidence="2" key="1">
    <citation type="journal article" date="2019" name="Int. J. Syst. Evol. Microbiol.">
        <title>The Global Catalogue of Microorganisms (GCM) 10K type strain sequencing project: providing services to taxonomists for standard genome sequencing and annotation.</title>
        <authorList>
            <consortium name="The Broad Institute Genomics Platform"/>
            <consortium name="The Broad Institute Genome Sequencing Center for Infectious Disease"/>
            <person name="Wu L."/>
            <person name="Ma J."/>
        </authorList>
    </citation>
    <scope>NUCLEOTIDE SEQUENCE [LARGE SCALE GENOMIC DNA]</scope>
    <source>
        <strain evidence="2">JCM 17688</strain>
    </source>
</reference>
<dbReference type="Gene3D" id="3.40.50.1820">
    <property type="entry name" value="alpha/beta hydrolase"/>
    <property type="match status" value="1"/>
</dbReference>
<evidence type="ECO:0000313" key="1">
    <source>
        <dbReference type="EMBL" id="GAA4392219.1"/>
    </source>
</evidence>
<proteinExistence type="predicted"/>
<dbReference type="Proteomes" id="UP001500635">
    <property type="component" value="Unassembled WGS sequence"/>
</dbReference>
<sequence>MSTATGLGAGRMLDTAGRPAVTVTTVHELKTSDGATVRGVLSRVPGARTVVCLMHPRQDLTHHPLVPALLRAGAAVWTQHTRSVNNDLNLVHEQAVLDVAAGIGFLREQEFDSVVALGHSGGGTLYAFYAEQSGLPPGERIARTPGGRPTGFAEADMPQLDGAVFYAPHPGQGRLLMACIDPSVIDEEDPDSIDPELYAFDPANGFAEPPGSSRFTLEFVDRYRVAQRERITRIDAHARELLDDAKSSRTRFAESDDPVDRRRAIMPRIITVYRTDADPRTVDLRLDSNERPYGSVFGKRPDLINHGLVGFGRLSTPEAWLSTWSGNASNADFARCAPGVTVPSLFIELTGDQAGFPADSARMRAALGGTDKSARAVRGTHFGGAIARGERTGNELVGDEVVAWLGERFDLADVP</sequence>
<dbReference type="GO" id="GO:0016787">
    <property type="term" value="F:hydrolase activity"/>
    <property type="evidence" value="ECO:0007669"/>
    <property type="project" value="UniProtKB-KW"/>
</dbReference>